<name>A0A3N4JVJ3_9PEZI</name>
<keyword evidence="8" id="KW-1185">Reference proteome</keyword>
<feature type="zinc finger region" description="C3H1-type" evidence="4">
    <location>
        <begin position="117"/>
        <end position="145"/>
    </location>
</feature>
<keyword evidence="3 4" id="KW-0862">Zinc</keyword>
<dbReference type="Proteomes" id="UP000276215">
    <property type="component" value="Unassembled WGS sequence"/>
</dbReference>
<dbReference type="InterPro" id="IPR000571">
    <property type="entry name" value="Znf_CCCH"/>
</dbReference>
<keyword evidence="1 4" id="KW-0479">Metal-binding</keyword>
<dbReference type="Pfam" id="PF10453">
    <property type="entry name" value="NUFIP1"/>
    <property type="match status" value="1"/>
</dbReference>
<organism evidence="7 8">
    <name type="scientific">Choiromyces venosus 120613-1</name>
    <dbReference type="NCBI Taxonomy" id="1336337"/>
    <lineage>
        <taxon>Eukaryota</taxon>
        <taxon>Fungi</taxon>
        <taxon>Dikarya</taxon>
        <taxon>Ascomycota</taxon>
        <taxon>Pezizomycotina</taxon>
        <taxon>Pezizomycetes</taxon>
        <taxon>Pezizales</taxon>
        <taxon>Tuberaceae</taxon>
        <taxon>Choiromyces</taxon>
    </lineage>
</organism>
<evidence type="ECO:0000313" key="7">
    <source>
        <dbReference type="EMBL" id="RPB02360.1"/>
    </source>
</evidence>
<evidence type="ECO:0000313" key="8">
    <source>
        <dbReference type="Proteomes" id="UP000276215"/>
    </source>
</evidence>
<evidence type="ECO:0000256" key="5">
    <source>
        <dbReference type="SAM" id="MobiDB-lite"/>
    </source>
</evidence>
<dbReference type="AlphaFoldDB" id="A0A3N4JVJ3"/>
<accession>A0A3N4JVJ3</accession>
<dbReference type="Pfam" id="PF18044">
    <property type="entry name" value="zf-CCCH_4"/>
    <property type="match status" value="1"/>
</dbReference>
<evidence type="ECO:0000256" key="2">
    <source>
        <dbReference type="ARBA" id="ARBA00022771"/>
    </source>
</evidence>
<feature type="compositionally biased region" description="Basic and acidic residues" evidence="5">
    <location>
        <begin position="40"/>
        <end position="60"/>
    </location>
</feature>
<proteinExistence type="predicted"/>
<keyword evidence="2 4" id="KW-0863">Zinc-finger</keyword>
<dbReference type="SUPFAM" id="SSF90229">
    <property type="entry name" value="CCCH zinc finger"/>
    <property type="match status" value="1"/>
</dbReference>
<evidence type="ECO:0000259" key="6">
    <source>
        <dbReference type="PROSITE" id="PS50103"/>
    </source>
</evidence>
<dbReference type="GO" id="GO:0008270">
    <property type="term" value="F:zinc ion binding"/>
    <property type="evidence" value="ECO:0007669"/>
    <property type="project" value="UniProtKB-KW"/>
</dbReference>
<reference evidence="7 8" key="1">
    <citation type="journal article" date="2018" name="Nat. Ecol. Evol.">
        <title>Pezizomycetes genomes reveal the molecular basis of ectomycorrhizal truffle lifestyle.</title>
        <authorList>
            <person name="Murat C."/>
            <person name="Payen T."/>
            <person name="Noel B."/>
            <person name="Kuo A."/>
            <person name="Morin E."/>
            <person name="Chen J."/>
            <person name="Kohler A."/>
            <person name="Krizsan K."/>
            <person name="Balestrini R."/>
            <person name="Da Silva C."/>
            <person name="Montanini B."/>
            <person name="Hainaut M."/>
            <person name="Levati E."/>
            <person name="Barry K.W."/>
            <person name="Belfiori B."/>
            <person name="Cichocki N."/>
            <person name="Clum A."/>
            <person name="Dockter R.B."/>
            <person name="Fauchery L."/>
            <person name="Guy J."/>
            <person name="Iotti M."/>
            <person name="Le Tacon F."/>
            <person name="Lindquist E.A."/>
            <person name="Lipzen A."/>
            <person name="Malagnac F."/>
            <person name="Mello A."/>
            <person name="Molinier V."/>
            <person name="Miyauchi S."/>
            <person name="Poulain J."/>
            <person name="Riccioni C."/>
            <person name="Rubini A."/>
            <person name="Sitrit Y."/>
            <person name="Splivallo R."/>
            <person name="Traeger S."/>
            <person name="Wang M."/>
            <person name="Zifcakova L."/>
            <person name="Wipf D."/>
            <person name="Zambonelli A."/>
            <person name="Paolocci F."/>
            <person name="Nowrousian M."/>
            <person name="Ottonello S."/>
            <person name="Baldrian P."/>
            <person name="Spatafora J.W."/>
            <person name="Henrissat B."/>
            <person name="Nagy L.G."/>
            <person name="Aury J.M."/>
            <person name="Wincker P."/>
            <person name="Grigoriev I.V."/>
            <person name="Bonfante P."/>
            <person name="Martin F.M."/>
        </authorList>
    </citation>
    <scope>NUCLEOTIDE SEQUENCE [LARGE SCALE GENOMIC DNA]</scope>
    <source>
        <strain evidence="7 8">120613-1</strain>
    </source>
</reference>
<dbReference type="OrthoDB" id="273070at2759"/>
<evidence type="ECO:0000256" key="1">
    <source>
        <dbReference type="ARBA" id="ARBA00022723"/>
    </source>
</evidence>
<dbReference type="Gene3D" id="4.10.1000.10">
    <property type="entry name" value="Zinc finger, CCCH-type"/>
    <property type="match status" value="1"/>
</dbReference>
<gene>
    <name evidence="7" type="ORF">L873DRAFT_1826759</name>
</gene>
<dbReference type="PROSITE" id="PS50103">
    <property type="entry name" value="ZF_C3H1"/>
    <property type="match status" value="1"/>
</dbReference>
<dbReference type="STRING" id="1336337.A0A3N4JVJ3"/>
<dbReference type="InterPro" id="IPR036855">
    <property type="entry name" value="Znf_CCCH_sf"/>
</dbReference>
<feature type="compositionally biased region" description="Basic and acidic residues" evidence="5">
    <location>
        <begin position="142"/>
        <end position="160"/>
    </location>
</feature>
<evidence type="ECO:0000256" key="3">
    <source>
        <dbReference type="ARBA" id="ARBA00022833"/>
    </source>
</evidence>
<dbReference type="EMBL" id="ML120368">
    <property type="protein sequence ID" value="RPB02360.1"/>
    <property type="molecule type" value="Genomic_DNA"/>
</dbReference>
<dbReference type="InterPro" id="IPR019496">
    <property type="entry name" value="NUFIP1_cons_dom"/>
</dbReference>
<feature type="region of interest" description="Disordered" evidence="5">
    <location>
        <begin position="1"/>
        <end position="168"/>
    </location>
</feature>
<dbReference type="InterPro" id="IPR041367">
    <property type="entry name" value="Znf-CCCH_4"/>
</dbReference>
<evidence type="ECO:0000256" key="4">
    <source>
        <dbReference type="PROSITE-ProRule" id="PRU00723"/>
    </source>
</evidence>
<protein>
    <recommendedName>
        <fullName evidence="6">C3H1-type domain-containing protein</fullName>
    </recommendedName>
</protein>
<feature type="domain" description="C3H1-type" evidence="6">
    <location>
        <begin position="117"/>
        <end position="145"/>
    </location>
</feature>
<sequence>MDEETWLRLNGGKLIGTNLKPPETSEEIEEWIRERRKKFPTKERVAERAKQEEERKRKLAEAYATSPPPPAEVPANQKRKRPEQDNSPDSDSDSNSTPEELTTSKRPLPSSSPRKKANRGIPCRVFQSTGRCKYGNGCRFKHAPDDSKKKKGEKEKEKKGKSGGGVKSLYQQLLEQDREKENELVVRAVRYLFEKGLLNT</sequence>